<dbReference type="AlphaFoldDB" id="A0A2B6RYZ4"/>
<evidence type="ECO:0000313" key="6">
    <source>
        <dbReference type="EMBL" id="PGD34034.1"/>
    </source>
</evidence>
<dbReference type="PANTHER" id="PTHR30349">
    <property type="entry name" value="PHAGE INTEGRASE-RELATED"/>
    <property type="match status" value="1"/>
</dbReference>
<name>A0A2B6RYZ4_9BACI</name>
<feature type="domain" description="Tyr recombinase" evidence="5">
    <location>
        <begin position="169"/>
        <end position="365"/>
    </location>
</feature>
<protein>
    <submittedName>
        <fullName evidence="6">Site-specific integrase</fullName>
    </submittedName>
</protein>
<dbReference type="InterPro" id="IPR028259">
    <property type="entry name" value="AP2-like_int_N"/>
</dbReference>
<dbReference type="PROSITE" id="PS51898">
    <property type="entry name" value="TYR_RECOMBINASE"/>
    <property type="match status" value="1"/>
</dbReference>
<dbReference type="PANTHER" id="PTHR30349:SF64">
    <property type="entry name" value="PROPHAGE INTEGRASE INTD-RELATED"/>
    <property type="match status" value="1"/>
</dbReference>
<evidence type="ECO:0000256" key="4">
    <source>
        <dbReference type="ARBA" id="ARBA00023172"/>
    </source>
</evidence>
<dbReference type="GO" id="GO:0003677">
    <property type="term" value="F:DNA binding"/>
    <property type="evidence" value="ECO:0007669"/>
    <property type="project" value="UniProtKB-KW"/>
</dbReference>
<dbReference type="GO" id="GO:0015074">
    <property type="term" value="P:DNA integration"/>
    <property type="evidence" value="ECO:0007669"/>
    <property type="project" value="UniProtKB-KW"/>
</dbReference>
<keyword evidence="3" id="KW-0238">DNA-binding</keyword>
<dbReference type="InterPro" id="IPR050090">
    <property type="entry name" value="Tyrosine_recombinase_XerCD"/>
</dbReference>
<dbReference type="Proteomes" id="UP000223472">
    <property type="component" value="Unassembled WGS sequence"/>
</dbReference>
<dbReference type="InterPro" id="IPR002104">
    <property type="entry name" value="Integrase_catalytic"/>
</dbReference>
<dbReference type="InterPro" id="IPR011010">
    <property type="entry name" value="DNA_brk_join_enz"/>
</dbReference>
<accession>A0A2B6RYZ4</accession>
<organism evidence="6 7">
    <name type="scientific">Bacillus wiedmannii</name>
    <dbReference type="NCBI Taxonomy" id="1890302"/>
    <lineage>
        <taxon>Bacteria</taxon>
        <taxon>Bacillati</taxon>
        <taxon>Bacillota</taxon>
        <taxon>Bacilli</taxon>
        <taxon>Bacillales</taxon>
        <taxon>Bacillaceae</taxon>
        <taxon>Bacillus</taxon>
        <taxon>Bacillus cereus group</taxon>
    </lineage>
</organism>
<dbReference type="InterPro" id="IPR013762">
    <property type="entry name" value="Integrase-like_cat_sf"/>
</dbReference>
<comment type="caution">
    <text evidence="6">The sequence shown here is derived from an EMBL/GenBank/DDBJ whole genome shotgun (WGS) entry which is preliminary data.</text>
</comment>
<sequence length="394" mass="45695">MAKITGVYKDKNTGKWYYSVSLGFDAITGKRIRKVRRGFNSQKEAYEAKTEELKNAQEMGQLSNSSMDYATYIDQLFLPDYKSRVEKTTYKARCPVFNKIKSQFGKKKIDSITNLDIQIWKNSLTEQYSQNYARMVFSLFSQTLEKAINLGMIKINRAKQVGAIKKEKVKVEFWTKNEFEKVLSTFHLDDYYEHYSFIIIWLYFMTGLRVNEATALRWKEDISLENRTLTVSHSLRMANGNKWELGPTKTQAGMRTIALDADTIEILKYWKVAQEKVGIIDFVLSYDGRPTWKSTIARIITRHAKLAGVKRIQAKGLRHSHASFLINEYNANPLVIKERLGHEDIKTTLSTYSHLYPNVNFEIANNMTGSIKYKTSGEKKTKFQGNQSFKYLKN</sequence>
<gene>
    <name evidence="6" type="ORF">COM27_16965</name>
</gene>
<dbReference type="InterPro" id="IPR010998">
    <property type="entry name" value="Integrase_recombinase_N"/>
</dbReference>
<evidence type="ECO:0000256" key="1">
    <source>
        <dbReference type="ARBA" id="ARBA00008857"/>
    </source>
</evidence>
<evidence type="ECO:0000256" key="2">
    <source>
        <dbReference type="ARBA" id="ARBA00022908"/>
    </source>
</evidence>
<proteinExistence type="inferred from homology"/>
<evidence type="ECO:0000259" key="5">
    <source>
        <dbReference type="PROSITE" id="PS51898"/>
    </source>
</evidence>
<keyword evidence="4" id="KW-0233">DNA recombination</keyword>
<dbReference type="Pfam" id="PF00589">
    <property type="entry name" value="Phage_integrase"/>
    <property type="match status" value="1"/>
</dbReference>
<evidence type="ECO:0000313" key="7">
    <source>
        <dbReference type="Proteomes" id="UP000223472"/>
    </source>
</evidence>
<dbReference type="Pfam" id="PF14659">
    <property type="entry name" value="Phage_int_SAM_3"/>
    <property type="match status" value="1"/>
</dbReference>
<dbReference type="EMBL" id="NVIY01000027">
    <property type="protein sequence ID" value="PGD34034.1"/>
    <property type="molecule type" value="Genomic_DNA"/>
</dbReference>
<comment type="similarity">
    <text evidence="1">Belongs to the 'phage' integrase family.</text>
</comment>
<dbReference type="Pfam" id="PF14657">
    <property type="entry name" value="Arm-DNA-bind_4"/>
    <property type="match status" value="1"/>
</dbReference>
<dbReference type="Gene3D" id="1.10.443.10">
    <property type="entry name" value="Intergrase catalytic core"/>
    <property type="match status" value="1"/>
</dbReference>
<reference evidence="6 7" key="1">
    <citation type="submission" date="2017-09" db="EMBL/GenBank/DDBJ databases">
        <title>Large-scale bioinformatics analysis of Bacillus genomes uncovers conserved roles of natural products in bacterial physiology.</title>
        <authorList>
            <consortium name="Agbiome Team Llc"/>
            <person name="Bleich R.M."/>
            <person name="Grubbs K.J."/>
            <person name="Santa Maria K.C."/>
            <person name="Allen S.E."/>
            <person name="Farag S."/>
            <person name="Shank E.A."/>
            <person name="Bowers A."/>
        </authorList>
    </citation>
    <scope>NUCLEOTIDE SEQUENCE [LARGE SCALE GENOMIC DNA]</scope>
    <source>
        <strain evidence="6 7">AFS065610</strain>
    </source>
</reference>
<dbReference type="SUPFAM" id="SSF56349">
    <property type="entry name" value="DNA breaking-rejoining enzymes"/>
    <property type="match status" value="1"/>
</dbReference>
<evidence type="ECO:0000256" key="3">
    <source>
        <dbReference type="ARBA" id="ARBA00023125"/>
    </source>
</evidence>
<dbReference type="Gene3D" id="1.10.150.130">
    <property type="match status" value="1"/>
</dbReference>
<dbReference type="GO" id="GO:0006310">
    <property type="term" value="P:DNA recombination"/>
    <property type="evidence" value="ECO:0007669"/>
    <property type="project" value="UniProtKB-KW"/>
</dbReference>
<dbReference type="RefSeq" id="WP_098707825.1">
    <property type="nucleotide sequence ID" value="NZ_NVIY01000027.1"/>
</dbReference>
<dbReference type="CDD" id="cd01189">
    <property type="entry name" value="INT_ICEBs1_C_like"/>
    <property type="match status" value="1"/>
</dbReference>
<keyword evidence="2" id="KW-0229">DNA integration</keyword>
<dbReference type="InterPro" id="IPR004107">
    <property type="entry name" value="Integrase_SAM-like_N"/>
</dbReference>